<dbReference type="AlphaFoldDB" id="A0A1V9WYP8"/>
<feature type="region of interest" description="Disordered" evidence="1">
    <location>
        <begin position="173"/>
        <end position="288"/>
    </location>
</feature>
<organism evidence="3 4">
    <name type="scientific">Tropilaelaps mercedesae</name>
    <dbReference type="NCBI Taxonomy" id="418985"/>
    <lineage>
        <taxon>Eukaryota</taxon>
        <taxon>Metazoa</taxon>
        <taxon>Ecdysozoa</taxon>
        <taxon>Arthropoda</taxon>
        <taxon>Chelicerata</taxon>
        <taxon>Arachnida</taxon>
        <taxon>Acari</taxon>
        <taxon>Parasitiformes</taxon>
        <taxon>Mesostigmata</taxon>
        <taxon>Gamasina</taxon>
        <taxon>Dermanyssoidea</taxon>
        <taxon>Laelapidae</taxon>
        <taxon>Tropilaelaps</taxon>
    </lineage>
</organism>
<feature type="compositionally biased region" description="Basic and acidic residues" evidence="1">
    <location>
        <begin position="257"/>
        <end position="272"/>
    </location>
</feature>
<dbReference type="PROSITE" id="PS51035">
    <property type="entry name" value="BAG"/>
    <property type="match status" value="1"/>
</dbReference>
<dbReference type="STRING" id="418985.A0A1V9WYP8"/>
<feature type="compositionally biased region" description="Polar residues" evidence="1">
    <location>
        <begin position="139"/>
        <end position="156"/>
    </location>
</feature>
<evidence type="ECO:0000256" key="1">
    <source>
        <dbReference type="SAM" id="MobiDB-lite"/>
    </source>
</evidence>
<feature type="compositionally biased region" description="Polar residues" evidence="1">
    <location>
        <begin position="95"/>
        <end position="115"/>
    </location>
</feature>
<dbReference type="Proteomes" id="UP000192247">
    <property type="component" value="Unassembled WGS sequence"/>
</dbReference>
<dbReference type="SMART" id="SM00264">
    <property type="entry name" value="BAG"/>
    <property type="match status" value="1"/>
</dbReference>
<dbReference type="OrthoDB" id="333905at2759"/>
<protein>
    <recommendedName>
        <fullName evidence="2">BAG domain-containing protein</fullName>
    </recommendedName>
</protein>
<reference evidence="3 4" key="1">
    <citation type="journal article" date="2017" name="Gigascience">
        <title>Draft genome of the honey bee ectoparasitic mite, Tropilaelaps mercedesae, is shaped by the parasitic life history.</title>
        <authorList>
            <person name="Dong X."/>
            <person name="Armstrong S.D."/>
            <person name="Xia D."/>
            <person name="Makepeace B.L."/>
            <person name="Darby A.C."/>
            <person name="Kadowaki T."/>
        </authorList>
    </citation>
    <scope>NUCLEOTIDE SEQUENCE [LARGE SCALE GENOMIC DNA]</scope>
    <source>
        <strain evidence="3">Wuxi-XJTLU</strain>
    </source>
</reference>
<dbReference type="SUPFAM" id="SSF63491">
    <property type="entry name" value="BAG domain"/>
    <property type="match status" value="1"/>
</dbReference>
<feature type="domain" description="BAG" evidence="2">
    <location>
        <begin position="334"/>
        <end position="412"/>
    </location>
</feature>
<dbReference type="InterPro" id="IPR036533">
    <property type="entry name" value="BAG_dom_sf"/>
</dbReference>
<feature type="region of interest" description="Disordered" evidence="1">
    <location>
        <begin position="80"/>
        <end position="122"/>
    </location>
</feature>
<dbReference type="Gene3D" id="1.20.58.120">
    <property type="entry name" value="BAG domain"/>
    <property type="match status" value="1"/>
</dbReference>
<proteinExistence type="predicted"/>
<feature type="compositionally biased region" description="Low complexity" evidence="1">
    <location>
        <begin position="473"/>
        <end position="483"/>
    </location>
</feature>
<accession>A0A1V9WYP8</accession>
<dbReference type="Pfam" id="PF02179">
    <property type="entry name" value="BAG"/>
    <property type="match status" value="1"/>
</dbReference>
<comment type="caution">
    <text evidence="3">The sequence shown here is derived from an EMBL/GenBank/DDBJ whole genome shotgun (WGS) entry which is preliminary data.</text>
</comment>
<feature type="compositionally biased region" description="Basic and acidic residues" evidence="1">
    <location>
        <begin position="223"/>
        <end position="239"/>
    </location>
</feature>
<sequence>MNFNRKYFQFSPDFGREHASGLFRDHFDEPFEGNEMFSEGAPPGRWDATEMPRFHAPGFSHDFIDGSPFNRSVGSIFSNRPRSAFGDIPIKVSHQRSGSGDASDTESRASGSSDGSMGLGRAPKVHHIPIHVETRPQKNDQAPPQTSTPQHAQQQPPIGHKQADVQFRQKEVFPEQQQMPQQHFQQHRQSSPPHQPCDQRFFRSSTPQRREDNPYHFSTLPQFRERTLSDQMSRTEVRPGVRIPVQVERSDSSPVIGEERFAQRKSPERAPESHASTGTFPRAKNNEAPLRWVQGLFKGPRASELPNDQQQPQPPLNRDAGQPQPPTQKVPVSSQEKIEKVLADLVELDQKVEAFKGTDQKAKEYRFLDEMLTRLMLSLDDVITDGNECLRAARKSAVKEVQRVIEKLERIVQANAETFQQKSVQLDQAQQPEHQELQQPVSAALADGAPRIVTQKEPFPPKREKSPSKKRQASPTKSSARSSSSKKDAGANNKQRSASPPKKTSAMGILNEQEAIGKDPAIDTKSGAGGVSITVNGIPLEAPPPTSEPVSAFASSQAPEGLSKATTNEPVTPVGGTGGEKSENTTDTQTGEPATPEPVVLSTADIQLKK</sequence>
<evidence type="ECO:0000313" key="3">
    <source>
        <dbReference type="EMBL" id="OQR66403.1"/>
    </source>
</evidence>
<dbReference type="EMBL" id="MNPL01032574">
    <property type="protein sequence ID" value="OQR66403.1"/>
    <property type="molecule type" value="Genomic_DNA"/>
</dbReference>
<evidence type="ECO:0000259" key="2">
    <source>
        <dbReference type="PROSITE" id="PS51035"/>
    </source>
</evidence>
<keyword evidence="4" id="KW-1185">Reference proteome</keyword>
<evidence type="ECO:0000313" key="4">
    <source>
        <dbReference type="Proteomes" id="UP000192247"/>
    </source>
</evidence>
<feature type="region of interest" description="Disordered" evidence="1">
    <location>
        <begin position="135"/>
        <end position="161"/>
    </location>
</feature>
<feature type="region of interest" description="Disordered" evidence="1">
    <location>
        <begin position="451"/>
        <end position="610"/>
    </location>
</feature>
<feature type="compositionally biased region" description="Low complexity" evidence="1">
    <location>
        <begin position="174"/>
        <end position="192"/>
    </location>
</feature>
<feature type="compositionally biased region" description="Polar residues" evidence="1">
    <location>
        <begin position="553"/>
        <end position="570"/>
    </location>
</feature>
<gene>
    <name evidence="3" type="ORF">BIW11_14180</name>
</gene>
<feature type="region of interest" description="Disordered" evidence="1">
    <location>
        <begin position="300"/>
        <end position="335"/>
    </location>
</feature>
<dbReference type="InParanoid" id="A0A1V9WYP8"/>
<dbReference type="GO" id="GO:0051087">
    <property type="term" value="F:protein-folding chaperone binding"/>
    <property type="evidence" value="ECO:0007669"/>
    <property type="project" value="InterPro"/>
</dbReference>
<name>A0A1V9WYP8_9ACAR</name>
<dbReference type="InterPro" id="IPR003103">
    <property type="entry name" value="BAG_domain"/>
</dbReference>